<dbReference type="PANTHER" id="PTHR11092:SF0">
    <property type="entry name" value="EPIMERASE FAMILY PROTEIN SDR39U1"/>
    <property type="match status" value="1"/>
</dbReference>
<dbReference type="SUPFAM" id="SSF55961">
    <property type="entry name" value="Bet v1-like"/>
    <property type="match status" value="1"/>
</dbReference>
<evidence type="ECO:0000259" key="2">
    <source>
        <dbReference type="Pfam" id="PF01370"/>
    </source>
</evidence>
<protein>
    <submittedName>
        <fullName evidence="4">TIGR01777 family oxidoreductase</fullName>
    </submittedName>
</protein>
<dbReference type="Gene3D" id="3.30.530.20">
    <property type="match status" value="1"/>
</dbReference>
<dbReference type="InterPro" id="IPR013549">
    <property type="entry name" value="DUF1731"/>
</dbReference>
<comment type="similarity">
    <text evidence="1">Belongs to the NAD(P)-dependent epimerase/dehydratase family. SDR39U1 subfamily.</text>
</comment>
<evidence type="ECO:0000259" key="3">
    <source>
        <dbReference type="Pfam" id="PF08338"/>
    </source>
</evidence>
<sequence length="472" mass="50407">MADFTYTAAYPHPEDTVRTWFMRPGALTRATPHWAGSVTEEGSPQEPGSTAHTRVALPLTSGLLTLPWAARHTRASADSFTDELARGPLSAWKHTHDFRPTPGDTVVRDSITFRVLPTAPTPVEKVGAGAERLAQVAVQKQLEKVFAARERRICADLDFQQRYESGPLTVVVAGASGMVGRQVVALLTGGGHTVRTLVRRAPEAEHEFRWDPSAGKIDAAAFEGADAVIHLGGASINQRFTEENKKKILTSRVESTTLLATTLAELVQQRGADAAPQVFVCASAVGFYGADRGNEVLTEEDSAGRGFLAEVCQAWEAACQPAREAGLRVVNVRTGLVQSVLGGMLRLQLPAFLSGIGGWVGSGEQVQSWISLDDIAGIYVHAVLTEKLEGSVNAVAPTPVTAKTLAKTVGRVLRRPVLLPIPAAAPALLLGKEGVQELALASQRASADKLLASGYVFFEPELEQALAHELVR</sequence>
<reference evidence="4" key="1">
    <citation type="journal article" date="2021" name="PeerJ">
        <title>Extensive microbial diversity within the chicken gut microbiome revealed by metagenomics and culture.</title>
        <authorList>
            <person name="Gilroy R."/>
            <person name="Ravi A."/>
            <person name="Getino M."/>
            <person name="Pursley I."/>
            <person name="Horton D.L."/>
            <person name="Alikhan N.F."/>
            <person name="Baker D."/>
            <person name="Gharbi K."/>
            <person name="Hall N."/>
            <person name="Watson M."/>
            <person name="Adriaenssens E.M."/>
            <person name="Foster-Nyarko E."/>
            <person name="Jarju S."/>
            <person name="Secka A."/>
            <person name="Antonio M."/>
            <person name="Oren A."/>
            <person name="Chaudhuri R.R."/>
            <person name="La Ragione R."/>
            <person name="Hildebrand F."/>
            <person name="Pallen M.J."/>
        </authorList>
    </citation>
    <scope>NUCLEOTIDE SEQUENCE</scope>
    <source>
        <strain evidence="4">ChiHjej12B11-9195</strain>
    </source>
</reference>
<gene>
    <name evidence="4" type="ORF">H9821_06350</name>
</gene>
<dbReference type="Pfam" id="PF01370">
    <property type="entry name" value="Epimerase"/>
    <property type="match status" value="1"/>
</dbReference>
<evidence type="ECO:0000313" key="5">
    <source>
        <dbReference type="Proteomes" id="UP000824134"/>
    </source>
</evidence>
<name>A0A9D2CRI7_9MICC</name>
<feature type="domain" description="NAD-dependent epimerase/dehydratase" evidence="2">
    <location>
        <begin position="170"/>
        <end position="385"/>
    </location>
</feature>
<dbReference type="InterPro" id="IPR010099">
    <property type="entry name" value="SDR39U1"/>
</dbReference>
<dbReference type="InterPro" id="IPR023393">
    <property type="entry name" value="START-like_dom_sf"/>
</dbReference>
<dbReference type="AlphaFoldDB" id="A0A9D2CRI7"/>
<evidence type="ECO:0000256" key="1">
    <source>
        <dbReference type="ARBA" id="ARBA00009353"/>
    </source>
</evidence>
<dbReference type="EMBL" id="DXCN01000048">
    <property type="protein sequence ID" value="HIY95268.1"/>
    <property type="molecule type" value="Genomic_DNA"/>
</dbReference>
<dbReference type="NCBIfam" id="TIGR01777">
    <property type="entry name" value="yfcH"/>
    <property type="match status" value="1"/>
</dbReference>
<comment type="caution">
    <text evidence="4">The sequence shown here is derived from an EMBL/GenBank/DDBJ whole genome shotgun (WGS) entry which is preliminary data.</text>
</comment>
<dbReference type="Proteomes" id="UP000824134">
    <property type="component" value="Unassembled WGS sequence"/>
</dbReference>
<organism evidence="4 5">
    <name type="scientific">Candidatus Rothia avicola</name>
    <dbReference type="NCBI Taxonomy" id="2840478"/>
    <lineage>
        <taxon>Bacteria</taxon>
        <taxon>Bacillati</taxon>
        <taxon>Actinomycetota</taxon>
        <taxon>Actinomycetes</taxon>
        <taxon>Micrococcales</taxon>
        <taxon>Micrococcaceae</taxon>
        <taxon>Rothia</taxon>
    </lineage>
</organism>
<dbReference type="PANTHER" id="PTHR11092">
    <property type="entry name" value="SUGAR NUCLEOTIDE EPIMERASE RELATED"/>
    <property type="match status" value="1"/>
</dbReference>
<dbReference type="InterPro" id="IPR036291">
    <property type="entry name" value="NAD(P)-bd_dom_sf"/>
</dbReference>
<accession>A0A9D2CRI7</accession>
<dbReference type="Gene3D" id="3.40.50.720">
    <property type="entry name" value="NAD(P)-binding Rossmann-like Domain"/>
    <property type="match status" value="1"/>
</dbReference>
<feature type="domain" description="DUF1731" evidence="3">
    <location>
        <begin position="421"/>
        <end position="468"/>
    </location>
</feature>
<reference evidence="4" key="2">
    <citation type="submission" date="2021-04" db="EMBL/GenBank/DDBJ databases">
        <authorList>
            <person name="Gilroy R."/>
        </authorList>
    </citation>
    <scope>NUCLEOTIDE SEQUENCE</scope>
    <source>
        <strain evidence="4">ChiHjej12B11-9195</strain>
    </source>
</reference>
<proteinExistence type="inferred from homology"/>
<dbReference type="Pfam" id="PF08338">
    <property type="entry name" value="DUF1731"/>
    <property type="match status" value="1"/>
</dbReference>
<dbReference type="InterPro" id="IPR001509">
    <property type="entry name" value="Epimerase_deHydtase"/>
</dbReference>
<evidence type="ECO:0000313" key="4">
    <source>
        <dbReference type="EMBL" id="HIY95268.1"/>
    </source>
</evidence>
<dbReference type="SUPFAM" id="SSF51735">
    <property type="entry name" value="NAD(P)-binding Rossmann-fold domains"/>
    <property type="match status" value="1"/>
</dbReference>